<accession>A0A846XFG4</accession>
<protein>
    <submittedName>
        <fullName evidence="2">Uncharacterized protein</fullName>
    </submittedName>
</protein>
<dbReference type="EMBL" id="JAAXOO010000003">
    <property type="protein sequence ID" value="NKY33919.1"/>
    <property type="molecule type" value="Genomic_DNA"/>
</dbReference>
<dbReference type="Proteomes" id="UP000565715">
    <property type="component" value="Unassembled WGS sequence"/>
</dbReference>
<evidence type="ECO:0000313" key="3">
    <source>
        <dbReference type="Proteomes" id="UP000565715"/>
    </source>
</evidence>
<feature type="compositionally biased region" description="Basic and acidic residues" evidence="1">
    <location>
        <begin position="65"/>
        <end position="80"/>
    </location>
</feature>
<comment type="caution">
    <text evidence="2">The sequence shown here is derived from an EMBL/GenBank/DDBJ whole genome shotgun (WGS) entry which is preliminary data.</text>
</comment>
<evidence type="ECO:0000256" key="1">
    <source>
        <dbReference type="SAM" id="MobiDB-lite"/>
    </source>
</evidence>
<sequence length="329" mass="37812">MPDEYDAVRRRLTRYERGLYFELGRARERGETPEKGWVRQFEVRTGAGARILDSARTHGRSTQGVERKSGRVNERDANDQLTRERAALTTGRMSHSRWETVAGERLPDKTRKQLADMARDFPGRFQHEVVSRADAVRAIRLGQSLMAKQLELIRPYELDRADRARKRLEKIREIVRARENQARENSIERHSPAREPAHQQAREIATPAHQTPARGHTEAVDRAQREAAEKTQAGQAADAAALRRQQEAAQRLAETARQQREAARNGIHLPTTQRQMADILTVSFPMPLAPSPHREPPSPAETTRGRSARERAREHERNRERERGINRER</sequence>
<feature type="region of interest" description="Disordered" evidence="1">
    <location>
        <begin position="180"/>
        <end position="329"/>
    </location>
</feature>
<organism evidence="2 3">
    <name type="scientific">Nocardia speluncae</name>
    <dbReference type="NCBI Taxonomy" id="419477"/>
    <lineage>
        <taxon>Bacteria</taxon>
        <taxon>Bacillati</taxon>
        <taxon>Actinomycetota</taxon>
        <taxon>Actinomycetes</taxon>
        <taxon>Mycobacteriales</taxon>
        <taxon>Nocardiaceae</taxon>
        <taxon>Nocardia</taxon>
    </lineage>
</organism>
<reference evidence="2 3" key="1">
    <citation type="submission" date="2020-04" db="EMBL/GenBank/DDBJ databases">
        <title>MicrobeNet Type strains.</title>
        <authorList>
            <person name="Nicholson A.C."/>
        </authorList>
    </citation>
    <scope>NUCLEOTIDE SEQUENCE [LARGE SCALE GENOMIC DNA]</scope>
    <source>
        <strain evidence="2 3">DSM 45078</strain>
    </source>
</reference>
<dbReference type="AlphaFoldDB" id="A0A846XFG4"/>
<evidence type="ECO:0000313" key="2">
    <source>
        <dbReference type="EMBL" id="NKY33919.1"/>
    </source>
</evidence>
<feature type="region of interest" description="Disordered" evidence="1">
    <location>
        <begin position="54"/>
        <end position="80"/>
    </location>
</feature>
<name>A0A846XFG4_9NOCA</name>
<keyword evidence="3" id="KW-1185">Reference proteome</keyword>
<feature type="compositionally biased region" description="Basic and acidic residues" evidence="1">
    <location>
        <begin position="180"/>
        <end position="201"/>
    </location>
</feature>
<gene>
    <name evidence="2" type="ORF">HGA13_12650</name>
</gene>
<feature type="compositionally biased region" description="Basic and acidic residues" evidence="1">
    <location>
        <begin position="215"/>
        <end position="229"/>
    </location>
</feature>
<proteinExistence type="predicted"/>
<feature type="compositionally biased region" description="Low complexity" evidence="1">
    <location>
        <begin position="230"/>
        <end position="256"/>
    </location>
</feature>
<feature type="compositionally biased region" description="Basic and acidic residues" evidence="1">
    <location>
        <begin position="303"/>
        <end position="329"/>
    </location>
</feature>
<dbReference type="RefSeq" id="WP_157113082.1">
    <property type="nucleotide sequence ID" value="NZ_JAAXOO010000003.1"/>
</dbReference>